<dbReference type="AlphaFoldDB" id="A0A0V0QIK8"/>
<protein>
    <submittedName>
        <fullName evidence="1">Uncharacterized protein</fullName>
    </submittedName>
</protein>
<dbReference type="InParanoid" id="A0A0V0QIK8"/>
<accession>A0A0V0QIK8</accession>
<evidence type="ECO:0000313" key="2">
    <source>
        <dbReference type="Proteomes" id="UP000054937"/>
    </source>
</evidence>
<dbReference type="Proteomes" id="UP000054937">
    <property type="component" value="Unassembled WGS sequence"/>
</dbReference>
<evidence type="ECO:0000313" key="1">
    <source>
        <dbReference type="EMBL" id="KRX02147.1"/>
    </source>
</evidence>
<gene>
    <name evidence="1" type="ORF">PPERSA_06342</name>
</gene>
<comment type="caution">
    <text evidence="1">The sequence shown here is derived from an EMBL/GenBank/DDBJ whole genome shotgun (WGS) entry which is preliminary data.</text>
</comment>
<reference evidence="1 2" key="1">
    <citation type="journal article" date="2015" name="Sci. Rep.">
        <title>Genome of the facultative scuticociliatosis pathogen Pseudocohnilembus persalinus provides insight into its virulence through horizontal gene transfer.</title>
        <authorList>
            <person name="Xiong J."/>
            <person name="Wang G."/>
            <person name="Cheng J."/>
            <person name="Tian M."/>
            <person name="Pan X."/>
            <person name="Warren A."/>
            <person name="Jiang C."/>
            <person name="Yuan D."/>
            <person name="Miao W."/>
        </authorList>
    </citation>
    <scope>NUCLEOTIDE SEQUENCE [LARGE SCALE GENOMIC DNA]</scope>
    <source>
        <strain evidence="1">36N120E</strain>
    </source>
</reference>
<dbReference type="EMBL" id="LDAU01000157">
    <property type="protein sequence ID" value="KRX02147.1"/>
    <property type="molecule type" value="Genomic_DNA"/>
</dbReference>
<name>A0A0V0QIK8_PSEPJ</name>
<proteinExistence type="predicted"/>
<keyword evidence="2" id="KW-1185">Reference proteome</keyword>
<sequence>MSNISGENSMAQPPLPTQIDESQICQQQDTITTQLISNQDKQFSPIEIQNLLNEQVEYLNIQDRKEKCCCCGSRSANFKNKENGINIKLEEKEGGCCGFCGKKYFEMYSNKQRIAKAHQEFNCCCGGNPWFLELENGPSLRSEQKRPGEIHQKKGDGKIKAQDKHFQKNYTLDVKNDGHYCCCLWCTTIACCRNDRKYCCPLECMDKGGSCQLLFCCCVRCCCSRNEGQGCCPWSCMHGDGCMSCCCFCCVATCCPIYREDAHNFIKKKQNCPFCCIGIQSQLQFDQQMTSMDKYTCILQSAML</sequence>
<organism evidence="1 2">
    <name type="scientific">Pseudocohnilembus persalinus</name>
    <name type="common">Ciliate</name>
    <dbReference type="NCBI Taxonomy" id="266149"/>
    <lineage>
        <taxon>Eukaryota</taxon>
        <taxon>Sar</taxon>
        <taxon>Alveolata</taxon>
        <taxon>Ciliophora</taxon>
        <taxon>Intramacronucleata</taxon>
        <taxon>Oligohymenophorea</taxon>
        <taxon>Scuticociliatia</taxon>
        <taxon>Philasterida</taxon>
        <taxon>Pseudocohnilembidae</taxon>
        <taxon>Pseudocohnilembus</taxon>
    </lineage>
</organism>